<evidence type="ECO:0000313" key="5">
    <source>
        <dbReference type="WBParaSite" id="PTRK_0001043200.1"/>
    </source>
</evidence>
<keyword evidence="1" id="KW-0175">Coiled coil</keyword>
<evidence type="ECO:0000313" key="4">
    <source>
        <dbReference type="Proteomes" id="UP000038045"/>
    </source>
</evidence>
<dbReference type="Proteomes" id="UP000038045">
    <property type="component" value="Unplaced"/>
</dbReference>
<feature type="signal peptide" evidence="3">
    <location>
        <begin position="1"/>
        <end position="21"/>
    </location>
</feature>
<protein>
    <submittedName>
        <fullName evidence="5">Plasmodium variant antigen protein Cir/Yir/Bir</fullName>
    </submittedName>
</protein>
<feature type="chain" id="PRO_5005892023" evidence="3">
    <location>
        <begin position="22"/>
        <end position="145"/>
    </location>
</feature>
<evidence type="ECO:0000256" key="3">
    <source>
        <dbReference type="SAM" id="SignalP"/>
    </source>
</evidence>
<proteinExistence type="predicted"/>
<keyword evidence="4" id="KW-1185">Reference proteome</keyword>
<name>A0A0N4ZPH2_PARTI</name>
<reference evidence="5" key="1">
    <citation type="submission" date="2017-02" db="UniProtKB">
        <authorList>
            <consortium name="WormBaseParasite"/>
        </authorList>
    </citation>
    <scope>IDENTIFICATION</scope>
</reference>
<sequence length="145" mass="16441">MMKYFNVQFLLIFLIHLSIEQEHPPVVNPQGLNNYKIVIHSVNNTHLTSDVTEAEAKKKVDDLEKELDKINAKYMKKYREKIKLRNNETSQSPTPEPSTPEPSIPEPASPESETPEPPSPESETPEPPSPESPEESPIPETQTEE</sequence>
<organism evidence="4 5">
    <name type="scientific">Parastrongyloides trichosuri</name>
    <name type="common">Possum-specific nematode worm</name>
    <dbReference type="NCBI Taxonomy" id="131310"/>
    <lineage>
        <taxon>Eukaryota</taxon>
        <taxon>Metazoa</taxon>
        <taxon>Ecdysozoa</taxon>
        <taxon>Nematoda</taxon>
        <taxon>Chromadorea</taxon>
        <taxon>Rhabditida</taxon>
        <taxon>Tylenchina</taxon>
        <taxon>Panagrolaimomorpha</taxon>
        <taxon>Strongyloidoidea</taxon>
        <taxon>Strongyloididae</taxon>
        <taxon>Parastrongyloides</taxon>
    </lineage>
</organism>
<evidence type="ECO:0000256" key="2">
    <source>
        <dbReference type="SAM" id="MobiDB-lite"/>
    </source>
</evidence>
<accession>A0A0N4ZPH2</accession>
<feature type="coiled-coil region" evidence="1">
    <location>
        <begin position="53"/>
        <end position="80"/>
    </location>
</feature>
<feature type="compositionally biased region" description="Pro residues" evidence="2">
    <location>
        <begin position="94"/>
        <end position="108"/>
    </location>
</feature>
<keyword evidence="3" id="KW-0732">Signal</keyword>
<feature type="region of interest" description="Disordered" evidence="2">
    <location>
        <begin position="81"/>
        <end position="145"/>
    </location>
</feature>
<dbReference type="AlphaFoldDB" id="A0A0N4ZPH2"/>
<dbReference type="WBParaSite" id="PTRK_0001043200.1">
    <property type="protein sequence ID" value="PTRK_0001043200.1"/>
    <property type="gene ID" value="PTRK_0001043200"/>
</dbReference>
<feature type="compositionally biased region" description="Pro residues" evidence="2">
    <location>
        <begin position="115"/>
        <end position="131"/>
    </location>
</feature>
<evidence type="ECO:0000256" key="1">
    <source>
        <dbReference type="SAM" id="Coils"/>
    </source>
</evidence>